<dbReference type="EMBL" id="JABELV010000076">
    <property type="protein sequence ID" value="KAG7532029.1"/>
    <property type="molecule type" value="Genomic_DNA"/>
</dbReference>
<dbReference type="AlphaFoldDB" id="A0A8K0JKF9"/>
<name>A0A8K0JKF9_9TREE</name>
<reference evidence="2" key="1">
    <citation type="submission" date="2020-04" db="EMBL/GenBank/DDBJ databases">
        <title>Analysis of mating type loci in Filobasidium floriforme.</title>
        <authorList>
            <person name="Nowrousian M."/>
        </authorList>
    </citation>
    <scope>NUCLEOTIDE SEQUENCE</scope>
    <source>
        <strain evidence="2">CBS 6242</strain>
    </source>
</reference>
<evidence type="ECO:0000256" key="1">
    <source>
        <dbReference type="SAM" id="MobiDB-lite"/>
    </source>
</evidence>
<proteinExistence type="predicted"/>
<dbReference type="Proteomes" id="UP000812966">
    <property type="component" value="Unassembled WGS sequence"/>
</dbReference>
<keyword evidence="3" id="KW-1185">Reference proteome</keyword>
<organism evidence="2 3">
    <name type="scientific">Filobasidium floriforme</name>
    <dbReference type="NCBI Taxonomy" id="5210"/>
    <lineage>
        <taxon>Eukaryota</taxon>
        <taxon>Fungi</taxon>
        <taxon>Dikarya</taxon>
        <taxon>Basidiomycota</taxon>
        <taxon>Agaricomycotina</taxon>
        <taxon>Tremellomycetes</taxon>
        <taxon>Filobasidiales</taxon>
        <taxon>Filobasidiaceae</taxon>
        <taxon>Filobasidium</taxon>
    </lineage>
</organism>
<evidence type="ECO:0000313" key="3">
    <source>
        <dbReference type="Proteomes" id="UP000812966"/>
    </source>
</evidence>
<sequence length="252" mass="28599">MKARKPYVSSLLLTKRSHDYDNWRSVCLDLRLPSLSPIRELIDKHLRSQLKMPDTPPQGDKPQGIARALSSRQEARVIEAFVLCLEAYSCVGITLTFSWKFQKAVPTEEYMKILTRDFGSTVAFEIHAKVKAGIDRASKTESTEPSLSSDPSGNASQRQSSQDTRTASSIETGQLPDFEDLVKNSPMIDRFESSRNSWNKLKQGSLCASANRSTHTRDRSLRELRGKDVYLLLKRSRHIFHKYSFPDGLHEP</sequence>
<protein>
    <submittedName>
        <fullName evidence="2">Uncharacterized protein</fullName>
    </submittedName>
</protein>
<gene>
    <name evidence="2" type="ORF">FFLO_03904</name>
</gene>
<comment type="caution">
    <text evidence="2">The sequence shown here is derived from an EMBL/GenBank/DDBJ whole genome shotgun (WGS) entry which is preliminary data.</text>
</comment>
<feature type="compositionally biased region" description="Polar residues" evidence="1">
    <location>
        <begin position="143"/>
        <end position="170"/>
    </location>
</feature>
<evidence type="ECO:0000313" key="2">
    <source>
        <dbReference type="EMBL" id="KAG7532029.1"/>
    </source>
</evidence>
<feature type="region of interest" description="Disordered" evidence="1">
    <location>
        <begin position="134"/>
        <end position="170"/>
    </location>
</feature>
<accession>A0A8K0JKF9</accession>